<accession>A0A1G8EGB8</accession>
<dbReference type="PANTHER" id="PTHR12526">
    <property type="entry name" value="GLYCOSYLTRANSFERASE"/>
    <property type="match status" value="1"/>
</dbReference>
<feature type="domain" description="Glycosyl transferase family 1" evidence="1">
    <location>
        <begin position="36"/>
        <end position="168"/>
    </location>
</feature>
<dbReference type="InterPro" id="IPR001296">
    <property type="entry name" value="Glyco_trans_1"/>
</dbReference>
<dbReference type="Gene3D" id="3.40.50.2000">
    <property type="entry name" value="Glycogen Phosphorylase B"/>
    <property type="match status" value="1"/>
</dbReference>
<proteinExistence type="predicted"/>
<reference evidence="3" key="1">
    <citation type="submission" date="2016-10" db="EMBL/GenBank/DDBJ databases">
        <authorList>
            <person name="Varghese N."/>
            <person name="Submissions S."/>
        </authorList>
    </citation>
    <scope>NUCLEOTIDE SEQUENCE [LARGE SCALE GENOMIC DNA]</scope>
    <source>
        <strain evidence="3">CGMCC 1.2747</strain>
    </source>
</reference>
<gene>
    <name evidence="2" type="ORF">SAMN04488062_11219</name>
</gene>
<dbReference type="Pfam" id="PF00534">
    <property type="entry name" value="Glycos_transf_1"/>
    <property type="match status" value="1"/>
</dbReference>
<name>A0A1G8EGB8_9FLAO</name>
<dbReference type="SUPFAM" id="SSF53756">
    <property type="entry name" value="UDP-Glycosyltransferase/glycogen phosphorylase"/>
    <property type="match status" value="1"/>
</dbReference>
<evidence type="ECO:0000313" key="2">
    <source>
        <dbReference type="EMBL" id="SDH68934.1"/>
    </source>
</evidence>
<keyword evidence="3" id="KW-1185">Reference proteome</keyword>
<dbReference type="Proteomes" id="UP000199274">
    <property type="component" value="Unassembled WGS sequence"/>
</dbReference>
<dbReference type="STRING" id="178355.SAMN04488062_11219"/>
<evidence type="ECO:0000313" key="3">
    <source>
        <dbReference type="Proteomes" id="UP000199274"/>
    </source>
</evidence>
<keyword evidence="2" id="KW-0808">Transferase</keyword>
<dbReference type="AlphaFoldDB" id="A0A1G8EGB8"/>
<protein>
    <submittedName>
        <fullName evidence="2">Glycosyl transferases group 1</fullName>
    </submittedName>
</protein>
<evidence type="ECO:0000259" key="1">
    <source>
        <dbReference type="Pfam" id="PF00534"/>
    </source>
</evidence>
<organism evidence="2 3">
    <name type="scientific">Flavobacterium omnivorum</name>
    <dbReference type="NCBI Taxonomy" id="178355"/>
    <lineage>
        <taxon>Bacteria</taxon>
        <taxon>Pseudomonadati</taxon>
        <taxon>Bacteroidota</taxon>
        <taxon>Flavobacteriia</taxon>
        <taxon>Flavobacteriales</taxon>
        <taxon>Flavobacteriaceae</taxon>
        <taxon>Flavobacterium</taxon>
    </lineage>
</organism>
<sequence>MNGLKKIFEDKKSIILPYGFENDKVILIGRTANATIVFGFIGRLDIYTKVLDTLLKAFTKFKKNQPGSELWIVGDSSDKNILENLIKGKSLEENVFLFGSKFGADKEDLLKKMDIFVHPSRNEGLPLFVIEAASFGKLRIATDATNRGTQIKNCEAGITIYSQSSAQLYHH</sequence>
<dbReference type="GO" id="GO:0016757">
    <property type="term" value="F:glycosyltransferase activity"/>
    <property type="evidence" value="ECO:0007669"/>
    <property type="project" value="InterPro"/>
</dbReference>
<dbReference type="EMBL" id="FNDB01000012">
    <property type="protein sequence ID" value="SDH68934.1"/>
    <property type="molecule type" value="Genomic_DNA"/>
</dbReference>
<dbReference type="RefSeq" id="WP_175455473.1">
    <property type="nucleotide sequence ID" value="NZ_FNDB01000012.1"/>
</dbReference>